<evidence type="ECO:0000313" key="2">
    <source>
        <dbReference type="Proteomes" id="UP000262477"/>
    </source>
</evidence>
<gene>
    <name evidence="1" type="ORF">DY245_00795</name>
</gene>
<evidence type="ECO:0000313" key="1">
    <source>
        <dbReference type="EMBL" id="REK92123.1"/>
    </source>
</evidence>
<dbReference type="Proteomes" id="UP000262477">
    <property type="component" value="Unassembled WGS sequence"/>
</dbReference>
<sequence>MPMQQTPLPRSATGVRWDGLALAVDGPDRPSLRVDVADGRRLVLFQGEQVVLLARQRATLRGVHYVRTGRYDSPLPPLRADAARARRETHPDDTDAWFAGWAQHFASELHTSLNGPLHGGDWQLTPGLPRRWDVAANWARLPQHDPPIGHITWFGYGDPVEDARDILPLRPLSAPDAARVKAYRRQYREGVLPPVLLWWVGGLDTFLVLDGHDRLAAALAENGRPAVLALARELPDQWATRYAQPLISEYEHRAAQLADEHAAGDPLAALRSRAASGRLGQQLHELVTARAATWSWPLPGGATAWDELARRHAPGWRPDTEN</sequence>
<comment type="caution">
    <text evidence="1">The sequence shown here is derived from an EMBL/GenBank/DDBJ whole genome shotgun (WGS) entry which is preliminary data.</text>
</comment>
<dbReference type="EMBL" id="QUAC01000006">
    <property type="protein sequence ID" value="REK92123.1"/>
    <property type="molecule type" value="Genomic_DNA"/>
</dbReference>
<protein>
    <submittedName>
        <fullName evidence="1">Uncharacterized protein</fullName>
    </submittedName>
</protein>
<proteinExistence type="predicted"/>
<dbReference type="OrthoDB" id="1490466at2"/>
<reference evidence="1 2" key="1">
    <citation type="submission" date="2018-08" db="EMBL/GenBank/DDBJ databases">
        <title>Streptomyces NEAU-D10 sp. nov., a novel Actinomycete isolated from soil.</title>
        <authorList>
            <person name="Jin L."/>
        </authorList>
    </citation>
    <scope>NUCLEOTIDE SEQUENCE [LARGE SCALE GENOMIC DNA]</scope>
    <source>
        <strain evidence="1 2">NEAU-D10</strain>
    </source>
</reference>
<dbReference type="InterPro" id="IPR036086">
    <property type="entry name" value="ParB/Sulfiredoxin_sf"/>
</dbReference>
<organism evidence="1 2">
    <name type="scientific">Streptomyces inhibens</name>
    <dbReference type="NCBI Taxonomy" id="2293571"/>
    <lineage>
        <taxon>Bacteria</taxon>
        <taxon>Bacillati</taxon>
        <taxon>Actinomycetota</taxon>
        <taxon>Actinomycetes</taxon>
        <taxon>Kitasatosporales</taxon>
        <taxon>Streptomycetaceae</taxon>
        <taxon>Streptomyces</taxon>
    </lineage>
</organism>
<dbReference type="SUPFAM" id="SSF110849">
    <property type="entry name" value="ParB/Sulfiredoxin"/>
    <property type="match status" value="1"/>
</dbReference>
<accession>A0A371QCB4</accession>
<name>A0A371QCB4_STRIH</name>
<dbReference type="AlphaFoldDB" id="A0A371QCB4"/>
<keyword evidence="2" id="KW-1185">Reference proteome</keyword>
<dbReference type="RefSeq" id="WP_128502412.1">
    <property type="nucleotide sequence ID" value="NZ_QUAC01000006.1"/>
</dbReference>